<sequence>MMAMARGHSSLGRLSPMGFKRHKQNPPNPPRKDSPVPSLPREQTRRQPTPGPSGTQWSEELFR</sequence>
<feature type="compositionally biased region" description="Polar residues" evidence="1">
    <location>
        <begin position="52"/>
        <end position="63"/>
    </location>
</feature>
<comment type="caution">
    <text evidence="2">The sequence shown here is derived from an EMBL/GenBank/DDBJ whole genome shotgun (WGS) entry which is preliminary data.</text>
</comment>
<reference evidence="2" key="1">
    <citation type="submission" date="2021-03" db="EMBL/GenBank/DDBJ databases">
        <title>Draft genome sequence of rust myrtle Austropuccinia psidii MF-1, a brazilian biotype.</title>
        <authorList>
            <person name="Quecine M.C."/>
            <person name="Pachon D.M.R."/>
            <person name="Bonatelli M.L."/>
            <person name="Correr F.H."/>
            <person name="Franceschini L.M."/>
            <person name="Leite T.F."/>
            <person name="Margarido G.R.A."/>
            <person name="Almeida C.A."/>
            <person name="Ferrarezi J.A."/>
            <person name="Labate C.A."/>
        </authorList>
    </citation>
    <scope>NUCLEOTIDE SEQUENCE</scope>
    <source>
        <strain evidence="2">MF-1</strain>
    </source>
</reference>
<keyword evidence="3" id="KW-1185">Reference proteome</keyword>
<evidence type="ECO:0000256" key="1">
    <source>
        <dbReference type="SAM" id="MobiDB-lite"/>
    </source>
</evidence>
<feature type="region of interest" description="Disordered" evidence="1">
    <location>
        <begin position="1"/>
        <end position="63"/>
    </location>
</feature>
<feature type="non-terminal residue" evidence="2">
    <location>
        <position position="1"/>
    </location>
</feature>
<accession>A0A9Q3PPY6</accession>
<dbReference type="AlphaFoldDB" id="A0A9Q3PPY6"/>
<evidence type="ECO:0000313" key="3">
    <source>
        <dbReference type="Proteomes" id="UP000765509"/>
    </source>
</evidence>
<organism evidence="2 3">
    <name type="scientific">Austropuccinia psidii MF-1</name>
    <dbReference type="NCBI Taxonomy" id="1389203"/>
    <lineage>
        <taxon>Eukaryota</taxon>
        <taxon>Fungi</taxon>
        <taxon>Dikarya</taxon>
        <taxon>Basidiomycota</taxon>
        <taxon>Pucciniomycotina</taxon>
        <taxon>Pucciniomycetes</taxon>
        <taxon>Pucciniales</taxon>
        <taxon>Sphaerophragmiaceae</taxon>
        <taxon>Austropuccinia</taxon>
    </lineage>
</organism>
<dbReference type="EMBL" id="AVOT02082338">
    <property type="protein sequence ID" value="MBW0568282.1"/>
    <property type="molecule type" value="Genomic_DNA"/>
</dbReference>
<name>A0A9Q3PPY6_9BASI</name>
<gene>
    <name evidence="2" type="ORF">O181_107997</name>
</gene>
<proteinExistence type="predicted"/>
<evidence type="ECO:0000313" key="2">
    <source>
        <dbReference type="EMBL" id="MBW0568282.1"/>
    </source>
</evidence>
<dbReference type="Proteomes" id="UP000765509">
    <property type="component" value="Unassembled WGS sequence"/>
</dbReference>
<protein>
    <submittedName>
        <fullName evidence="2">Uncharacterized protein</fullName>
    </submittedName>
</protein>